<organism evidence="1">
    <name type="scientific">Dictyoglomus turgidum</name>
    <dbReference type="NCBI Taxonomy" id="513050"/>
    <lineage>
        <taxon>Bacteria</taxon>
        <taxon>Pseudomonadati</taxon>
        <taxon>Dictyoglomota</taxon>
        <taxon>Dictyoglomia</taxon>
        <taxon>Dictyoglomales</taxon>
        <taxon>Dictyoglomaceae</taxon>
        <taxon>Dictyoglomus</taxon>
    </lineage>
</organism>
<gene>
    <name evidence="1" type="ORF">ENV35_02760</name>
</gene>
<protein>
    <submittedName>
        <fullName evidence="1">Uncharacterized protein</fullName>
    </submittedName>
</protein>
<dbReference type="AlphaFoldDB" id="A0A7C3SN02"/>
<name>A0A7C3SN02_9BACT</name>
<evidence type="ECO:0000313" key="1">
    <source>
        <dbReference type="EMBL" id="HGB30783.1"/>
    </source>
</evidence>
<reference evidence="1" key="1">
    <citation type="journal article" date="2020" name="mSystems">
        <title>Genome- and Community-Level Interaction Insights into Carbon Utilization and Element Cycling Functions of Hydrothermarchaeota in Hydrothermal Sediment.</title>
        <authorList>
            <person name="Zhou Z."/>
            <person name="Liu Y."/>
            <person name="Xu W."/>
            <person name="Pan J."/>
            <person name="Luo Z.H."/>
            <person name="Li M."/>
        </authorList>
    </citation>
    <scope>NUCLEOTIDE SEQUENCE [LARGE SCALE GENOMIC DNA]</scope>
    <source>
        <strain evidence="1">SpSt-751</strain>
    </source>
</reference>
<proteinExistence type="predicted"/>
<sequence length="231" mass="27406">MSVRPRPPHRHWEKWDWRRGSEGKDTRQLVHSNYNLNLIRNVLLDLYKKGQKRVLTGDVKKYIDEKIEELKKLKEEGIYKGTVPPTLSQSKAIRKHMKDLASRGEVKQRGKWYEINPEEIKSYLFKTKEIEEVIKKVKEGNLLGIVQTSNFGEVIFYQFAQNPKIKNKWKGLNENLLQIISRAFTNTVYNSSLTMKEMPDKVLFAFIITPKKFGKPWKPEFKKKFVKRSYF</sequence>
<comment type="caution">
    <text evidence="1">The sequence shown here is derived from an EMBL/GenBank/DDBJ whole genome shotgun (WGS) entry which is preliminary data.</text>
</comment>
<accession>A0A7C3SN02</accession>
<dbReference type="EMBL" id="DTGA01000063">
    <property type="protein sequence ID" value="HGB30783.1"/>
    <property type="molecule type" value="Genomic_DNA"/>
</dbReference>